<keyword evidence="3" id="KW-0547">Nucleotide-binding</keyword>
<evidence type="ECO:0000259" key="9">
    <source>
        <dbReference type="Pfam" id="PF25812"/>
    </source>
</evidence>
<evidence type="ECO:0000256" key="5">
    <source>
        <dbReference type="ARBA" id="ARBA00022840"/>
    </source>
</evidence>
<feature type="compositionally biased region" description="Polar residues" evidence="8">
    <location>
        <begin position="18"/>
        <end position="30"/>
    </location>
</feature>
<dbReference type="Pfam" id="PF03215">
    <property type="entry name" value="Rad17"/>
    <property type="match status" value="1"/>
</dbReference>
<keyword evidence="6" id="KW-0539">Nucleus</keyword>
<dbReference type="InterPro" id="IPR057927">
    <property type="entry name" value="RAD24-like_helical"/>
</dbReference>
<dbReference type="InParanoid" id="E9HDX4"/>
<evidence type="ECO:0000256" key="4">
    <source>
        <dbReference type="ARBA" id="ARBA00022763"/>
    </source>
</evidence>
<dbReference type="SUPFAM" id="SSF52540">
    <property type="entry name" value="P-loop containing nucleoside triphosphate hydrolases"/>
    <property type="match status" value="2"/>
</dbReference>
<dbReference type="AlphaFoldDB" id="E9HDX4"/>
<keyword evidence="5" id="KW-0067">ATP-binding</keyword>
<comment type="subcellular location">
    <subcellularLocation>
        <location evidence="1">Nucleus</location>
    </subcellularLocation>
</comment>
<evidence type="ECO:0000256" key="2">
    <source>
        <dbReference type="ARBA" id="ARBA00006168"/>
    </source>
</evidence>
<evidence type="ECO:0000256" key="1">
    <source>
        <dbReference type="ARBA" id="ARBA00004123"/>
    </source>
</evidence>
<dbReference type="EMBL" id="GL732626">
    <property type="protein sequence ID" value="EFX70002.1"/>
    <property type="molecule type" value="Genomic_DNA"/>
</dbReference>
<dbReference type="GO" id="GO:0003682">
    <property type="term" value="F:chromatin binding"/>
    <property type="evidence" value="ECO:0000318"/>
    <property type="project" value="GO_Central"/>
</dbReference>
<name>E9HDX4_DAPPU</name>
<dbReference type="HOGENOM" id="CLU_018598_3_1_1"/>
<dbReference type="GO" id="GO:0000077">
    <property type="term" value="P:DNA damage checkpoint signaling"/>
    <property type="evidence" value="ECO:0000318"/>
    <property type="project" value="GO_Central"/>
</dbReference>
<sequence length="535" mass="61093">MSQKGWVKPDFAKGSEGYTHSTKKQCSSKSHMYDSARVKQSTESTECTSTPVNSSELVVQKKKVAEVKHWLEQAFSKSQQGQFLLLTGPPGCGKYQTLSVLCKELNIEILAWEEPIKHFEASEWEYEQYNPHHYREPKQKDVNFYDHLEEFLERANRFSTLKMKDAKGSVAHNSNMRKILLIKEFPPMIFKNLERWHNILLKYSHRTRTPAVFILTSTKAFNSTQLKLFPTVLSERLMMSTVNFTGLANTFVLKALQRVSLKSKQATPPEVIEGIVGSCNGDLRSALNAMHWITTSNVNVKKPPAYSKKRKLASVEKKDSLNTMYVRDGSLDFMHAIGKILHSKRLDQVQGSLPELPKHLLEEFRLPLKEDVNELTKNIDEASSKVLLYLHQNYPLYFNRIEDVSKAVGYLSSADSLGNQLVYKEIFDEWSLLTGVRGLLFSNTSVNGNEVAFKGSAWRPLRKPDYYSVLQQQQELHMHVQDGYGLKSTSGQLNYHQFQVSQSTDFSANVVDSVNSNGKKDRDEDADIIIEDYDD</sequence>
<feature type="domain" description="Checkpoint protein RAD24-like helical bundle" evidence="9">
    <location>
        <begin position="330"/>
        <end position="425"/>
    </location>
</feature>
<evidence type="ECO:0000313" key="11">
    <source>
        <dbReference type="Proteomes" id="UP000000305"/>
    </source>
</evidence>
<dbReference type="GO" id="GO:0005524">
    <property type="term" value="F:ATP binding"/>
    <property type="evidence" value="ECO:0007669"/>
    <property type="project" value="UniProtKB-KW"/>
</dbReference>
<keyword evidence="4" id="KW-0227">DNA damage</keyword>
<evidence type="ECO:0000256" key="7">
    <source>
        <dbReference type="ARBA" id="ARBA00023306"/>
    </source>
</evidence>
<evidence type="ECO:0000256" key="3">
    <source>
        <dbReference type="ARBA" id="ARBA00022741"/>
    </source>
</evidence>
<dbReference type="InterPro" id="IPR027417">
    <property type="entry name" value="P-loop_NTPase"/>
</dbReference>
<dbReference type="PhylomeDB" id="E9HDX4"/>
<dbReference type="STRING" id="6669.E9HDX4"/>
<dbReference type="Gene3D" id="3.40.50.300">
    <property type="entry name" value="P-loop containing nucleotide triphosphate hydrolases"/>
    <property type="match status" value="1"/>
</dbReference>
<keyword evidence="11" id="KW-1185">Reference proteome</keyword>
<dbReference type="KEGG" id="dpx:DAPPUDRAFT_113048"/>
<dbReference type="PANTHER" id="PTHR12172">
    <property type="entry name" value="CELL CYCLE CHECKPOINT PROTEIN RAD17"/>
    <property type="match status" value="1"/>
</dbReference>
<evidence type="ECO:0000313" key="10">
    <source>
        <dbReference type="EMBL" id="EFX70002.1"/>
    </source>
</evidence>
<evidence type="ECO:0000256" key="6">
    <source>
        <dbReference type="ARBA" id="ARBA00023242"/>
    </source>
</evidence>
<feature type="region of interest" description="Disordered" evidence="8">
    <location>
        <begin position="1"/>
        <end position="30"/>
    </location>
</feature>
<dbReference type="InterPro" id="IPR004582">
    <property type="entry name" value="Checkpoint_prot_Rad17_Rad24"/>
</dbReference>
<dbReference type="OrthoDB" id="10265971at2759"/>
<proteinExistence type="inferred from homology"/>
<dbReference type="GO" id="GO:0005634">
    <property type="term" value="C:nucleus"/>
    <property type="evidence" value="ECO:0007669"/>
    <property type="project" value="UniProtKB-SubCell"/>
</dbReference>
<keyword evidence="7" id="KW-0131">Cell cycle</keyword>
<evidence type="ECO:0000256" key="8">
    <source>
        <dbReference type="SAM" id="MobiDB-lite"/>
    </source>
</evidence>
<dbReference type="PANTHER" id="PTHR12172:SF0">
    <property type="entry name" value="CELL CYCLE CHECKPOINT PROTEIN RAD17"/>
    <property type="match status" value="1"/>
</dbReference>
<dbReference type="eggNOG" id="KOG1970">
    <property type="taxonomic scope" value="Eukaryota"/>
</dbReference>
<dbReference type="GO" id="GO:0006281">
    <property type="term" value="P:DNA repair"/>
    <property type="evidence" value="ECO:0000318"/>
    <property type="project" value="GO_Central"/>
</dbReference>
<protein>
    <recommendedName>
        <fullName evidence="9">Checkpoint protein RAD24-like helical bundle domain-containing protein</fullName>
    </recommendedName>
</protein>
<reference evidence="10 11" key="1">
    <citation type="journal article" date="2011" name="Science">
        <title>The ecoresponsive genome of Daphnia pulex.</title>
        <authorList>
            <person name="Colbourne J.K."/>
            <person name="Pfrender M.E."/>
            <person name="Gilbert D."/>
            <person name="Thomas W.K."/>
            <person name="Tucker A."/>
            <person name="Oakley T.H."/>
            <person name="Tokishita S."/>
            <person name="Aerts A."/>
            <person name="Arnold G.J."/>
            <person name="Basu M.K."/>
            <person name="Bauer D.J."/>
            <person name="Caceres C.E."/>
            <person name="Carmel L."/>
            <person name="Casola C."/>
            <person name="Choi J.H."/>
            <person name="Detter J.C."/>
            <person name="Dong Q."/>
            <person name="Dusheyko S."/>
            <person name="Eads B.D."/>
            <person name="Frohlich T."/>
            <person name="Geiler-Samerotte K.A."/>
            <person name="Gerlach D."/>
            <person name="Hatcher P."/>
            <person name="Jogdeo S."/>
            <person name="Krijgsveld J."/>
            <person name="Kriventseva E.V."/>
            <person name="Kultz D."/>
            <person name="Laforsch C."/>
            <person name="Lindquist E."/>
            <person name="Lopez J."/>
            <person name="Manak J.R."/>
            <person name="Muller J."/>
            <person name="Pangilinan J."/>
            <person name="Patwardhan R.P."/>
            <person name="Pitluck S."/>
            <person name="Pritham E.J."/>
            <person name="Rechtsteiner A."/>
            <person name="Rho M."/>
            <person name="Rogozin I.B."/>
            <person name="Sakarya O."/>
            <person name="Salamov A."/>
            <person name="Schaack S."/>
            <person name="Shapiro H."/>
            <person name="Shiga Y."/>
            <person name="Skalitzky C."/>
            <person name="Smith Z."/>
            <person name="Souvorov A."/>
            <person name="Sung W."/>
            <person name="Tang Z."/>
            <person name="Tsuchiya D."/>
            <person name="Tu H."/>
            <person name="Vos H."/>
            <person name="Wang M."/>
            <person name="Wolf Y.I."/>
            <person name="Yamagata H."/>
            <person name="Yamada T."/>
            <person name="Ye Y."/>
            <person name="Shaw J.R."/>
            <person name="Andrews J."/>
            <person name="Crease T.J."/>
            <person name="Tang H."/>
            <person name="Lucas S.M."/>
            <person name="Robertson H.M."/>
            <person name="Bork P."/>
            <person name="Koonin E.V."/>
            <person name="Zdobnov E.M."/>
            <person name="Grigoriev I.V."/>
            <person name="Lynch M."/>
            <person name="Boore J.L."/>
        </authorList>
    </citation>
    <scope>NUCLEOTIDE SEQUENCE [LARGE SCALE GENOMIC DNA]</scope>
</reference>
<dbReference type="Pfam" id="PF25812">
    <property type="entry name" value="RAD24_helical"/>
    <property type="match status" value="1"/>
</dbReference>
<organism evidence="10 11">
    <name type="scientific">Daphnia pulex</name>
    <name type="common">Water flea</name>
    <dbReference type="NCBI Taxonomy" id="6669"/>
    <lineage>
        <taxon>Eukaryota</taxon>
        <taxon>Metazoa</taxon>
        <taxon>Ecdysozoa</taxon>
        <taxon>Arthropoda</taxon>
        <taxon>Crustacea</taxon>
        <taxon>Branchiopoda</taxon>
        <taxon>Diplostraca</taxon>
        <taxon>Cladocera</taxon>
        <taxon>Anomopoda</taxon>
        <taxon>Daphniidae</taxon>
        <taxon>Daphnia</taxon>
    </lineage>
</organism>
<dbReference type="Proteomes" id="UP000000305">
    <property type="component" value="Unassembled WGS sequence"/>
</dbReference>
<comment type="similarity">
    <text evidence="2">Belongs to the rad17/RAD24 family.</text>
</comment>
<gene>
    <name evidence="10" type="ORF">DAPPUDRAFT_113048</name>
</gene>
<dbReference type="GO" id="GO:0033314">
    <property type="term" value="P:mitotic DNA replication checkpoint signaling"/>
    <property type="evidence" value="ECO:0000318"/>
    <property type="project" value="GO_Central"/>
</dbReference>
<accession>E9HDX4</accession>
<dbReference type="FunCoup" id="E9HDX4">
    <property type="interactions" value="1035"/>
</dbReference>
<dbReference type="OMA" id="VICASKA"/>